<evidence type="ECO:0000256" key="11">
    <source>
        <dbReference type="ARBA" id="ARBA00023235"/>
    </source>
</evidence>
<feature type="binding site" evidence="17">
    <location>
        <position position="322"/>
    </location>
    <ligand>
        <name>(6S)-NADPHX</name>
        <dbReference type="ChEBI" id="CHEBI:64076"/>
    </ligand>
</feature>
<feature type="binding site" evidence="18">
    <location>
        <position position="159"/>
    </location>
    <ligand>
        <name>(6S)-NADPHX</name>
        <dbReference type="ChEBI" id="CHEBI:64076"/>
    </ligand>
</feature>
<comment type="function">
    <text evidence="14 19">Bifunctional enzyme that catalyzes the epimerization of the S- and R-forms of NAD(P)HX and the dehydration of the S-form of NAD(P)HX at the expense of ADP, which is converted to AMP. This allows the repair of both epimers of NAD(P)HX, a damaged form of NAD(P)H that is a result of enzymatic or heat-dependent hydration.</text>
</comment>
<feature type="binding site" evidence="17">
    <location>
        <position position="435"/>
    </location>
    <ligand>
        <name>(6S)-NADPHX</name>
        <dbReference type="ChEBI" id="CHEBI:64076"/>
    </ligand>
</feature>
<evidence type="ECO:0000256" key="17">
    <source>
        <dbReference type="HAMAP-Rule" id="MF_01965"/>
    </source>
</evidence>
<dbReference type="SUPFAM" id="SSF64153">
    <property type="entry name" value="YjeF N-terminal domain-like"/>
    <property type="match status" value="1"/>
</dbReference>
<dbReference type="PANTHER" id="PTHR12592">
    <property type="entry name" value="ATP-DEPENDENT (S)-NAD(P)H-HYDRATE DEHYDRATASE FAMILY MEMBER"/>
    <property type="match status" value="1"/>
</dbReference>
<gene>
    <name evidence="18" type="primary">nnrE</name>
    <name evidence="17" type="synonym">nnrD</name>
    <name evidence="22" type="ORF">TAO_0201</name>
</gene>
<evidence type="ECO:0000256" key="16">
    <source>
        <dbReference type="ARBA" id="ARBA00049209"/>
    </source>
</evidence>
<comment type="similarity">
    <text evidence="4 19">In the C-terminal section; belongs to the NnrD/CARKD family.</text>
</comment>
<dbReference type="InterPro" id="IPR036652">
    <property type="entry name" value="YjeF_N_dom_sf"/>
</dbReference>
<evidence type="ECO:0000256" key="14">
    <source>
        <dbReference type="ARBA" id="ARBA00025153"/>
    </source>
</evidence>
<comment type="similarity">
    <text evidence="3 19">In the N-terminal section; belongs to the NnrE/AIBP family.</text>
</comment>
<dbReference type="Pfam" id="PF01256">
    <property type="entry name" value="Carb_kinase"/>
    <property type="match status" value="1"/>
</dbReference>
<dbReference type="PROSITE" id="PS51383">
    <property type="entry name" value="YJEF_C_3"/>
    <property type="match status" value="1"/>
</dbReference>
<comment type="function">
    <text evidence="17">Catalyzes the dehydration of the S-form of NAD(P)HX at the expense of ADP, which is converted to AMP. Together with NAD(P)HX epimerase, which catalyzes the epimerization of the S- and R-forms, the enzyme allows the repair of both epimers of NAD(P)HX, a damaged form of NAD(P)H that is a result of enzymatic or heat-dependent hydration.</text>
</comment>
<keyword evidence="23" id="KW-1185">Reference proteome</keyword>
<feature type="binding site" evidence="18">
    <location>
        <position position="162"/>
    </location>
    <ligand>
        <name>K(+)</name>
        <dbReference type="ChEBI" id="CHEBI:29103"/>
    </ligand>
</feature>
<evidence type="ECO:0000256" key="6">
    <source>
        <dbReference type="ARBA" id="ARBA00022741"/>
    </source>
</evidence>
<dbReference type="PROSITE" id="PS01050">
    <property type="entry name" value="YJEF_C_2"/>
    <property type="match status" value="1"/>
</dbReference>
<feature type="domain" description="YjeF N-terminal" evidence="21">
    <location>
        <begin position="14"/>
        <end position="216"/>
    </location>
</feature>
<evidence type="ECO:0000259" key="21">
    <source>
        <dbReference type="PROSITE" id="PS51385"/>
    </source>
</evidence>
<feature type="binding site" evidence="18">
    <location>
        <position position="63"/>
    </location>
    <ligand>
        <name>K(+)</name>
        <dbReference type="ChEBI" id="CHEBI:29103"/>
    </ligand>
</feature>
<evidence type="ECO:0000256" key="10">
    <source>
        <dbReference type="ARBA" id="ARBA00023027"/>
    </source>
</evidence>
<keyword evidence="10 17" id="KW-0520">NAD</keyword>
<dbReference type="NCBIfam" id="TIGR00196">
    <property type="entry name" value="yjeF_cterm"/>
    <property type="match status" value="1"/>
</dbReference>
<dbReference type="EC" id="5.1.99.6" evidence="19"/>
<dbReference type="AlphaFoldDB" id="A0A1Q2SKA0"/>
<feature type="domain" description="YjeF C-terminal" evidence="20">
    <location>
        <begin position="226"/>
        <end position="494"/>
    </location>
</feature>
<keyword evidence="7 17" id="KW-0067">ATP-binding</keyword>
<dbReference type="SUPFAM" id="SSF53613">
    <property type="entry name" value="Ribokinase-like"/>
    <property type="match status" value="1"/>
</dbReference>
<keyword evidence="9 18" id="KW-0630">Potassium</keyword>
<dbReference type="RefSeq" id="WP_096526219.1">
    <property type="nucleotide sequence ID" value="NZ_AP014836.1"/>
</dbReference>
<comment type="catalytic activity">
    <reaction evidence="1 18 19">
        <text>(6R)-NADHX = (6S)-NADHX</text>
        <dbReference type="Rhea" id="RHEA:32215"/>
        <dbReference type="ChEBI" id="CHEBI:64074"/>
        <dbReference type="ChEBI" id="CHEBI:64075"/>
        <dbReference type="EC" id="5.1.99.6"/>
    </reaction>
</comment>
<dbReference type="CDD" id="cd01171">
    <property type="entry name" value="YXKO-related"/>
    <property type="match status" value="1"/>
</dbReference>
<dbReference type="HAMAP" id="MF_01966">
    <property type="entry name" value="NADHX_epimerase"/>
    <property type="match status" value="1"/>
</dbReference>
<dbReference type="PIRSF" id="PIRSF017184">
    <property type="entry name" value="Nnr"/>
    <property type="match status" value="1"/>
</dbReference>
<dbReference type="GO" id="GO:0052855">
    <property type="term" value="F:ADP-dependent NAD(P)H-hydrate dehydratase activity"/>
    <property type="evidence" value="ECO:0007669"/>
    <property type="project" value="UniProtKB-UniRule"/>
</dbReference>
<evidence type="ECO:0000256" key="2">
    <source>
        <dbReference type="ARBA" id="ARBA00000909"/>
    </source>
</evidence>
<comment type="subunit">
    <text evidence="17">Homotetramer.</text>
</comment>
<evidence type="ECO:0000256" key="8">
    <source>
        <dbReference type="ARBA" id="ARBA00022857"/>
    </source>
</evidence>
<protein>
    <recommendedName>
        <fullName evidence="19">Bifunctional NAD(P)H-hydrate repair enzyme</fullName>
    </recommendedName>
    <alternativeName>
        <fullName evidence="19">Nicotinamide nucleotide repair protein</fullName>
    </alternativeName>
    <domain>
        <recommendedName>
            <fullName evidence="19">ADP-dependent (S)-NAD(P)H-hydrate dehydratase</fullName>
            <ecNumber evidence="19">4.2.1.136</ecNumber>
        </recommendedName>
        <alternativeName>
            <fullName evidence="19">ADP-dependent NAD(P)HX dehydratase</fullName>
        </alternativeName>
    </domain>
    <domain>
        <recommendedName>
            <fullName evidence="19">NAD(P)H-hydrate epimerase</fullName>
            <ecNumber evidence="19">5.1.99.6</ecNumber>
        </recommendedName>
    </domain>
</protein>
<feature type="binding site" evidence="18">
    <location>
        <position position="126"/>
    </location>
    <ligand>
        <name>K(+)</name>
        <dbReference type="ChEBI" id="CHEBI:29103"/>
    </ligand>
</feature>
<dbReference type="OrthoDB" id="9806925at2"/>
<dbReference type="HAMAP" id="MF_01965">
    <property type="entry name" value="NADHX_dehydratase"/>
    <property type="match status" value="1"/>
</dbReference>
<organism evidence="22 23">
    <name type="scientific">Candidatus Nitrosoglobus terrae</name>
    <dbReference type="NCBI Taxonomy" id="1630141"/>
    <lineage>
        <taxon>Bacteria</taxon>
        <taxon>Pseudomonadati</taxon>
        <taxon>Pseudomonadota</taxon>
        <taxon>Gammaproteobacteria</taxon>
        <taxon>Chromatiales</taxon>
        <taxon>Chromatiaceae</taxon>
        <taxon>Candidatus Nitrosoglobus</taxon>
    </lineage>
</organism>
<dbReference type="FunFam" id="3.40.50.10260:FF:000003">
    <property type="entry name" value="Multifunctional fusion protein"/>
    <property type="match status" value="1"/>
</dbReference>
<dbReference type="NCBIfam" id="TIGR00197">
    <property type="entry name" value="yjeF_nterm"/>
    <property type="match status" value="1"/>
</dbReference>
<feature type="binding site" evidence="18">
    <location>
        <begin position="62"/>
        <end position="66"/>
    </location>
    <ligand>
        <name>(6S)-NADPHX</name>
        <dbReference type="ChEBI" id="CHEBI:64076"/>
    </ligand>
</feature>
<dbReference type="Gene3D" id="3.40.50.10260">
    <property type="entry name" value="YjeF N-terminal domain"/>
    <property type="match status" value="1"/>
</dbReference>
<dbReference type="GO" id="GO:0016301">
    <property type="term" value="F:kinase activity"/>
    <property type="evidence" value="ECO:0007669"/>
    <property type="project" value="UniProtKB-KW"/>
</dbReference>
<keyword evidence="5 18" id="KW-0479">Metal-binding</keyword>
<evidence type="ECO:0000256" key="5">
    <source>
        <dbReference type="ARBA" id="ARBA00022723"/>
    </source>
</evidence>
<dbReference type="GO" id="GO:0110051">
    <property type="term" value="P:metabolite repair"/>
    <property type="evidence" value="ECO:0007669"/>
    <property type="project" value="TreeGrafter"/>
</dbReference>
<comment type="cofactor">
    <cofactor evidence="18 19">
        <name>K(+)</name>
        <dbReference type="ChEBI" id="CHEBI:29103"/>
    </cofactor>
    <text evidence="18 19">Binds 1 potassium ion per subunit.</text>
</comment>
<feature type="binding site" evidence="17">
    <location>
        <position position="434"/>
    </location>
    <ligand>
        <name>AMP</name>
        <dbReference type="ChEBI" id="CHEBI:456215"/>
    </ligand>
</feature>
<evidence type="ECO:0000256" key="4">
    <source>
        <dbReference type="ARBA" id="ARBA00009524"/>
    </source>
</evidence>
<keyword evidence="6 17" id="KW-0547">Nucleotide-binding</keyword>
<keyword evidence="13" id="KW-0511">Multifunctional enzyme</keyword>
<name>A0A1Q2SKA0_9GAMM</name>
<dbReference type="KEGG" id="ntt:TAO_0201"/>
<evidence type="ECO:0000256" key="9">
    <source>
        <dbReference type="ARBA" id="ARBA00022958"/>
    </source>
</evidence>
<keyword evidence="22" id="KW-0808">Transferase</keyword>
<dbReference type="PROSITE" id="PS51385">
    <property type="entry name" value="YJEF_N"/>
    <property type="match status" value="1"/>
</dbReference>
<dbReference type="InterPro" id="IPR000631">
    <property type="entry name" value="CARKD"/>
</dbReference>
<sequence>MAILPLALYTADQVRELDRRTIEEFKISSATLMERAGAVTLEKLRKHWPQTQRLAVVCGVGNNGGDGYVLARLARKAEMYVTVYQIGNGDQLSADSRAAQQSLLNNGVAILPFQPQALQSTDVVVDAIFGTGINREVTGPWAEAIQAINASGHPVLSIDIPSGLHADTGNVSGVAVKAQVTTTFVGLKQGMFTYLGPDYCGQITFDSLQIPSEAYENITPSAYRIILKEGIAKLPLRARAGHKGDYGHVLIIGGEQGMPGAARMAGEAAYRVGTGLVSIATRGIHASLLNMVRPELMCYGVENAEDLKPLLERATVIVIGPGLGQGYWGQMMFNEALNSPHPLVVDADALNLLAKYPQQHERWIITPHPGEASRLLDLSINEIQLNRFAAVYNLQRRYGGVAILKGNGTVVCSGDQPLGLCTAGNPGMASGGMGDVLSGAIAGLLAQGLTLSEAANIGVTIHAMAGDRAAREHGERGLLAGDLMPYLRRLANLQMN</sequence>
<evidence type="ECO:0000256" key="18">
    <source>
        <dbReference type="HAMAP-Rule" id="MF_01966"/>
    </source>
</evidence>
<evidence type="ECO:0000256" key="15">
    <source>
        <dbReference type="ARBA" id="ARBA00048238"/>
    </source>
</evidence>
<comment type="similarity">
    <text evidence="17">Belongs to the NnrD/CARKD family.</text>
</comment>
<evidence type="ECO:0000256" key="19">
    <source>
        <dbReference type="PIRNR" id="PIRNR017184"/>
    </source>
</evidence>
<dbReference type="EMBL" id="AP014836">
    <property type="protein sequence ID" value="BAW79571.1"/>
    <property type="molecule type" value="Genomic_DNA"/>
</dbReference>
<comment type="caution">
    <text evidence="18">Lacks conserved residue(s) required for the propagation of feature annotation.</text>
</comment>
<dbReference type="GO" id="GO:0046496">
    <property type="term" value="P:nicotinamide nucleotide metabolic process"/>
    <property type="evidence" value="ECO:0007669"/>
    <property type="project" value="UniProtKB-UniRule"/>
</dbReference>
<dbReference type="InterPro" id="IPR004443">
    <property type="entry name" value="YjeF_N_dom"/>
</dbReference>
<evidence type="ECO:0000256" key="7">
    <source>
        <dbReference type="ARBA" id="ARBA00022840"/>
    </source>
</evidence>
<evidence type="ECO:0000313" key="23">
    <source>
        <dbReference type="Proteomes" id="UP000243679"/>
    </source>
</evidence>
<evidence type="ECO:0000259" key="20">
    <source>
        <dbReference type="PROSITE" id="PS51383"/>
    </source>
</evidence>
<evidence type="ECO:0000256" key="3">
    <source>
        <dbReference type="ARBA" id="ARBA00006001"/>
    </source>
</evidence>
<dbReference type="Gene3D" id="3.40.1190.20">
    <property type="match status" value="1"/>
</dbReference>
<proteinExistence type="inferred from homology"/>
<comment type="similarity">
    <text evidence="18">Belongs to the NnrE/AIBP family.</text>
</comment>
<dbReference type="EC" id="4.2.1.136" evidence="19"/>
<dbReference type="InterPro" id="IPR030677">
    <property type="entry name" value="Nnr"/>
</dbReference>
<evidence type="ECO:0000256" key="12">
    <source>
        <dbReference type="ARBA" id="ARBA00023239"/>
    </source>
</evidence>
<comment type="function">
    <text evidence="18">Catalyzes the epimerization of the S- and R-forms of NAD(P)HX, a damaged form of NAD(P)H that is a result of enzymatic or heat-dependent hydration. This is a prerequisite for the S-specific NAD(P)H-hydrate dehydratase to allow the repair of both epimers of NAD(P)HX.</text>
</comment>
<comment type="catalytic activity">
    <reaction evidence="16 17 19">
        <text>(6S)-NADPHX + ADP = AMP + phosphate + NADPH + H(+)</text>
        <dbReference type="Rhea" id="RHEA:32235"/>
        <dbReference type="ChEBI" id="CHEBI:15378"/>
        <dbReference type="ChEBI" id="CHEBI:43474"/>
        <dbReference type="ChEBI" id="CHEBI:57783"/>
        <dbReference type="ChEBI" id="CHEBI:64076"/>
        <dbReference type="ChEBI" id="CHEBI:456215"/>
        <dbReference type="ChEBI" id="CHEBI:456216"/>
        <dbReference type="EC" id="4.2.1.136"/>
    </reaction>
</comment>
<evidence type="ECO:0000256" key="1">
    <source>
        <dbReference type="ARBA" id="ARBA00000013"/>
    </source>
</evidence>
<dbReference type="Proteomes" id="UP000243679">
    <property type="component" value="Chromosome"/>
</dbReference>
<dbReference type="InterPro" id="IPR017953">
    <property type="entry name" value="Carbohydrate_kinase_pred_CS"/>
</dbReference>
<accession>A0A1Q2SKA0</accession>
<dbReference type="GO" id="GO:0052856">
    <property type="term" value="F:NAD(P)HX epimerase activity"/>
    <property type="evidence" value="ECO:0007669"/>
    <property type="project" value="UniProtKB-UniRule"/>
</dbReference>
<feature type="binding site" evidence="17">
    <location>
        <position position="261"/>
    </location>
    <ligand>
        <name>(6S)-NADPHX</name>
        <dbReference type="ChEBI" id="CHEBI:64076"/>
    </ligand>
</feature>
<feature type="binding site" evidence="17">
    <location>
        <position position="368"/>
    </location>
    <ligand>
        <name>(6S)-NADPHX</name>
        <dbReference type="ChEBI" id="CHEBI:64076"/>
    </ligand>
</feature>
<comment type="catalytic activity">
    <reaction evidence="2 18 19">
        <text>(6R)-NADPHX = (6S)-NADPHX</text>
        <dbReference type="Rhea" id="RHEA:32227"/>
        <dbReference type="ChEBI" id="CHEBI:64076"/>
        <dbReference type="ChEBI" id="CHEBI:64077"/>
        <dbReference type="EC" id="5.1.99.6"/>
    </reaction>
</comment>
<comment type="cofactor">
    <cofactor evidence="17">
        <name>Mg(2+)</name>
        <dbReference type="ChEBI" id="CHEBI:18420"/>
    </cofactor>
</comment>
<reference evidence="22 23" key="1">
    <citation type="journal article" date="2017" name="ISME J.">
        <title>An acid-tolerant ammonia-oxidizing ?-proteobacterium from soil.</title>
        <authorList>
            <person name="Hayatsu M."/>
            <person name="Tago K."/>
            <person name="Uchiyama I."/>
            <person name="Toyoda A."/>
            <person name="Wang Y."/>
            <person name="Shimomura Y."/>
            <person name="Okubo T."/>
            <person name="Kurisu F."/>
            <person name="Hirono Y."/>
            <person name="Nonaka K."/>
            <person name="Akiyama H."/>
            <person name="Itoh T."/>
            <person name="Takami H."/>
        </authorList>
    </citation>
    <scope>NUCLEOTIDE SEQUENCE [LARGE SCALE GENOMIC DNA]</scope>
    <source>
        <strain evidence="22 23">TAO100</strain>
    </source>
</reference>
<dbReference type="InterPro" id="IPR029056">
    <property type="entry name" value="Ribokinase-like"/>
</dbReference>
<dbReference type="PANTHER" id="PTHR12592:SF0">
    <property type="entry name" value="ATP-DEPENDENT (S)-NAD(P)H-HYDRATE DEHYDRATASE"/>
    <property type="match status" value="1"/>
</dbReference>
<dbReference type="GO" id="GO:0046872">
    <property type="term" value="F:metal ion binding"/>
    <property type="evidence" value="ECO:0007669"/>
    <property type="project" value="UniProtKB-UniRule"/>
</dbReference>
<keyword evidence="11 18" id="KW-0413">Isomerase</keyword>
<comment type="catalytic activity">
    <reaction evidence="15 17 19">
        <text>(6S)-NADHX + ADP = AMP + phosphate + NADH + H(+)</text>
        <dbReference type="Rhea" id="RHEA:32223"/>
        <dbReference type="ChEBI" id="CHEBI:15378"/>
        <dbReference type="ChEBI" id="CHEBI:43474"/>
        <dbReference type="ChEBI" id="CHEBI:57945"/>
        <dbReference type="ChEBI" id="CHEBI:64074"/>
        <dbReference type="ChEBI" id="CHEBI:456215"/>
        <dbReference type="ChEBI" id="CHEBI:456216"/>
        <dbReference type="EC" id="4.2.1.136"/>
    </reaction>
</comment>
<evidence type="ECO:0000313" key="22">
    <source>
        <dbReference type="EMBL" id="BAW79571.1"/>
    </source>
</evidence>
<dbReference type="Pfam" id="PF03853">
    <property type="entry name" value="YjeF_N"/>
    <property type="match status" value="1"/>
</dbReference>
<keyword evidence="22" id="KW-0418">Kinase</keyword>
<feature type="binding site" evidence="18">
    <location>
        <begin position="130"/>
        <end position="136"/>
    </location>
    <ligand>
        <name>(6S)-NADPHX</name>
        <dbReference type="ChEBI" id="CHEBI:64076"/>
    </ligand>
</feature>
<keyword evidence="12 17" id="KW-0456">Lyase</keyword>
<keyword evidence="8 17" id="KW-0521">NADP</keyword>
<evidence type="ECO:0000256" key="13">
    <source>
        <dbReference type="ARBA" id="ARBA00023268"/>
    </source>
</evidence>
<dbReference type="GO" id="GO:0005524">
    <property type="term" value="F:ATP binding"/>
    <property type="evidence" value="ECO:0007669"/>
    <property type="project" value="UniProtKB-UniRule"/>
</dbReference>
<feature type="binding site" evidence="17">
    <location>
        <begin position="405"/>
        <end position="409"/>
    </location>
    <ligand>
        <name>AMP</name>
        <dbReference type="ChEBI" id="CHEBI:456215"/>
    </ligand>
</feature>